<dbReference type="OMA" id="HVGKRLW"/>
<dbReference type="EMBL" id="PKJX01000001">
    <property type="protein sequence ID" value="PLA58153.1"/>
    <property type="molecule type" value="Genomic_DNA"/>
</dbReference>
<dbReference type="SMR" id="A0A0E3CSC3"/>
<sequence length="84" mass="10038">MKTYYDVLQLLKGFGTYIHVGKRVWDIELAALELDRLHQAKLIDDKVYLNAKIVLRHAHEQEERDPLNHELPLHSDQRRNDQHE</sequence>
<evidence type="ECO:0000313" key="11">
    <source>
        <dbReference type="Proteomes" id="UP000552935"/>
    </source>
</evidence>
<evidence type="ECO:0000313" key="2">
    <source>
        <dbReference type="EMBL" id="NVO88449.1"/>
    </source>
</evidence>
<reference evidence="5 8" key="2">
    <citation type="submission" date="2017-12" db="EMBL/GenBank/DDBJ databases">
        <title>Phylogenetic diversity of female urinary microbiome.</title>
        <authorList>
            <person name="Thomas-White K."/>
            <person name="Wolfe A.J."/>
        </authorList>
    </citation>
    <scope>NUCLEOTIDE SEQUENCE [LARGE SCALE GENOMIC DNA]</scope>
    <source>
        <strain evidence="5 8">UMB0004</strain>
    </source>
</reference>
<dbReference type="GeneID" id="69832129"/>
<dbReference type="Proteomes" id="UP000234212">
    <property type="component" value="Unassembled WGS sequence"/>
</dbReference>
<feature type="region of interest" description="Disordered" evidence="1">
    <location>
        <begin position="59"/>
        <end position="84"/>
    </location>
</feature>
<evidence type="ECO:0000313" key="4">
    <source>
        <dbReference type="EMBL" id="ONN74649.1"/>
    </source>
</evidence>
<evidence type="ECO:0000313" key="8">
    <source>
        <dbReference type="Proteomes" id="UP000234212"/>
    </source>
</evidence>
<dbReference type="EMBL" id="JABXWP010000010">
    <property type="protein sequence ID" value="NVO88449.1"/>
    <property type="molecule type" value="Genomic_DNA"/>
</dbReference>
<dbReference type="Proteomes" id="UP000189067">
    <property type="component" value="Unassembled WGS sequence"/>
</dbReference>
<evidence type="ECO:0000313" key="9">
    <source>
        <dbReference type="Proteomes" id="UP000307517"/>
    </source>
</evidence>
<dbReference type="RefSeq" id="WP_005684417.1">
    <property type="nucleotide sequence ID" value="NZ_BSWG01000029.1"/>
</dbReference>
<dbReference type="EMBL" id="MTJY01000032">
    <property type="protein sequence ID" value="ONN74649.1"/>
    <property type="molecule type" value="Genomic_DNA"/>
</dbReference>
<dbReference type="InterPro" id="IPR009256">
    <property type="entry name" value="YqgQ-like"/>
</dbReference>
<dbReference type="Gene3D" id="1.10.287.760">
    <property type="entry name" value="YqgQ-like"/>
    <property type="match status" value="1"/>
</dbReference>
<evidence type="ECO:0000313" key="10">
    <source>
        <dbReference type="Proteomes" id="UP000542889"/>
    </source>
</evidence>
<dbReference type="Proteomes" id="UP000307517">
    <property type="component" value="Unassembled WGS sequence"/>
</dbReference>
<reference evidence="6 9" key="3">
    <citation type="submission" date="2019-04" db="EMBL/GenBank/DDBJ databases">
        <title>Genome Announcement to Ensure Probiotic Safety of Lactobacillus rhamnosus UBLR-58.</title>
        <authorList>
            <person name="Sulthana A."/>
            <person name="Lakshmi S.G."/>
            <person name="Madempudi R.S."/>
        </authorList>
    </citation>
    <scope>NUCLEOTIDE SEQUENCE [LARGE SCALE GENOMIC DNA]</scope>
    <source>
        <strain evidence="6 9">UBLR-58</strain>
    </source>
</reference>
<organism evidence="2 10">
    <name type="scientific">Lacticaseibacillus rhamnosus</name>
    <name type="common">Lactobacillus rhamnosus</name>
    <dbReference type="NCBI Taxonomy" id="47715"/>
    <lineage>
        <taxon>Bacteria</taxon>
        <taxon>Bacillati</taxon>
        <taxon>Bacillota</taxon>
        <taxon>Bacilli</taxon>
        <taxon>Lactobacillales</taxon>
        <taxon>Lactobacillaceae</taxon>
        <taxon>Lacticaseibacillus</taxon>
    </lineage>
</organism>
<reference evidence="2 10" key="4">
    <citation type="submission" date="2020-06" db="EMBL/GenBank/DDBJ databases">
        <title>Lactobacillus rhamnosus QC,genome.</title>
        <authorList>
            <person name="Yi H."/>
            <person name="Jin M."/>
        </authorList>
    </citation>
    <scope>NUCLEOTIDE SEQUENCE [LARGE SCALE GENOMIC DNA]</scope>
    <source>
        <strain evidence="2 10">QC</strain>
    </source>
</reference>
<dbReference type="Proteomes" id="UP000552935">
    <property type="component" value="Unassembled WGS sequence"/>
</dbReference>
<name>A0A0E3CSC3_LACRH</name>
<reference evidence="3 11" key="5">
    <citation type="submission" date="2020-07" db="EMBL/GenBank/DDBJ databases">
        <title>Organ Donor 1.</title>
        <authorList>
            <person name="Marsh A.J."/>
            <person name="Azcarate-Peril M.A."/>
        </authorList>
    </citation>
    <scope>NUCLEOTIDE SEQUENCE [LARGE SCALE GENOMIC DNA]</scope>
    <source>
        <strain evidence="3 11">AMC0712</strain>
    </source>
</reference>
<gene>
    <name evidence="4" type="ORF">BWR10_08055</name>
    <name evidence="5" type="ORF">CYJ91_00955</name>
    <name evidence="6" type="ORF">E6L36_06315</name>
    <name evidence="3" type="ORF">H0N82_03500</name>
    <name evidence="2" type="ORF">HWN39_08015</name>
</gene>
<dbReference type="EMBL" id="JACCKI010000002">
    <property type="protein sequence ID" value="NZA04200.1"/>
    <property type="molecule type" value="Genomic_DNA"/>
</dbReference>
<dbReference type="SUPFAM" id="SSF158379">
    <property type="entry name" value="YqgQ-like"/>
    <property type="match status" value="1"/>
</dbReference>
<evidence type="ECO:0000256" key="1">
    <source>
        <dbReference type="SAM" id="MobiDB-lite"/>
    </source>
</evidence>
<evidence type="ECO:0000313" key="7">
    <source>
        <dbReference type="Proteomes" id="UP000189067"/>
    </source>
</evidence>
<dbReference type="eggNOG" id="COG4483">
    <property type="taxonomic scope" value="Bacteria"/>
</dbReference>
<dbReference type="Pfam" id="PF06014">
    <property type="entry name" value="YqgQ-like"/>
    <property type="match status" value="1"/>
</dbReference>
<protein>
    <submittedName>
        <fullName evidence="5">DUF910 domain-containing protein</fullName>
    </submittedName>
    <submittedName>
        <fullName evidence="6">DUF910 family protein</fullName>
    </submittedName>
    <submittedName>
        <fullName evidence="2">YqgQ family protein</fullName>
    </submittedName>
</protein>
<dbReference type="Proteomes" id="UP000542889">
    <property type="component" value="Unassembled WGS sequence"/>
</dbReference>
<evidence type="ECO:0000313" key="5">
    <source>
        <dbReference type="EMBL" id="PLA58153.1"/>
    </source>
</evidence>
<dbReference type="STRING" id="47715.AWJ15_04025"/>
<dbReference type="EMBL" id="SSHM01000001">
    <property type="protein sequence ID" value="THC80039.1"/>
    <property type="molecule type" value="Genomic_DNA"/>
</dbReference>
<accession>A0A2A5L7A2</accession>
<reference evidence="4 7" key="1">
    <citation type="submission" date="2017-01" db="EMBL/GenBank/DDBJ databases">
        <title>In silico prediction, in vitro antibacterial spectrum and physicochemical properties of a putative bacteriocin produced by Lactobacillus rhamnosus strain L156.4.</title>
        <authorList>
            <person name="Silveira A.M."/>
            <person name="Monteiro A.S."/>
            <person name="Santos V.L."/>
            <person name="Nicoli J.R."/>
            <person name="Azevedo V."/>
            <person name="Soares S.C."/>
            <person name="Castro-Oliveira L."/>
            <person name="Dias-Souza M.V."/>
            <person name="Nardi R.M."/>
        </authorList>
    </citation>
    <scope>NUCLEOTIDE SEQUENCE [LARGE SCALE GENOMIC DNA]</scope>
    <source>
        <strain evidence="4 7">L156.4</strain>
    </source>
</reference>
<evidence type="ECO:0000313" key="3">
    <source>
        <dbReference type="EMBL" id="NZA04200.1"/>
    </source>
</evidence>
<proteinExistence type="predicted"/>
<dbReference type="InterPro" id="IPR023164">
    <property type="entry name" value="YqgQ-like_sf"/>
</dbReference>
<comment type="caution">
    <text evidence="2">The sequence shown here is derived from an EMBL/GenBank/DDBJ whole genome shotgun (WGS) entry which is preliminary data.</text>
</comment>
<dbReference type="AlphaFoldDB" id="A0A0E3CSC3"/>
<dbReference type="OrthoDB" id="2361671at2"/>
<evidence type="ECO:0000313" key="6">
    <source>
        <dbReference type="EMBL" id="THC80039.1"/>
    </source>
</evidence>
<accession>A0A0E3CSC3</accession>